<keyword evidence="1" id="KW-1133">Transmembrane helix</keyword>
<name>A0A949JUQ1_9FIRM</name>
<gene>
    <name evidence="2" type="ORF">KTH89_02925</name>
</gene>
<dbReference type="EMBL" id="JAHQCW010000003">
    <property type="protein sequence ID" value="MBU9735473.1"/>
    <property type="molecule type" value="Genomic_DNA"/>
</dbReference>
<dbReference type="AlphaFoldDB" id="A0A949JUQ1"/>
<keyword evidence="1" id="KW-0812">Transmembrane</keyword>
<accession>A0A949JUQ1</accession>
<sequence>MGKKEQGSLFKFMPSILSVLMLGIIGIVFLNWMSDLDSRDRLDSLAREYILRMETQGCLTDTDSQELIQELSDMGMEQISLEGTTTGEVGYGNQVILQIQGMIRQKQHRLSGFAGLNQTEVLTPVRLRKASTAKY</sequence>
<dbReference type="Proteomes" id="UP000712157">
    <property type="component" value="Unassembled WGS sequence"/>
</dbReference>
<evidence type="ECO:0000313" key="2">
    <source>
        <dbReference type="EMBL" id="MBU9735473.1"/>
    </source>
</evidence>
<keyword evidence="3" id="KW-1185">Reference proteome</keyword>
<comment type="caution">
    <text evidence="2">The sequence shown here is derived from an EMBL/GenBank/DDBJ whole genome shotgun (WGS) entry which is preliminary data.</text>
</comment>
<dbReference type="RefSeq" id="WP_158342912.1">
    <property type="nucleotide sequence ID" value="NZ_JAHQCW010000003.1"/>
</dbReference>
<keyword evidence="1" id="KW-0472">Membrane</keyword>
<proteinExistence type="predicted"/>
<feature type="transmembrane region" description="Helical" evidence="1">
    <location>
        <begin position="12"/>
        <end position="32"/>
    </location>
</feature>
<protein>
    <submittedName>
        <fullName evidence="2">Uncharacterized protein</fullName>
    </submittedName>
</protein>
<reference evidence="2" key="1">
    <citation type="submission" date="2021-06" db="EMBL/GenBank/DDBJ databases">
        <title>Description of novel taxa of the family Lachnospiraceae.</title>
        <authorList>
            <person name="Chaplin A.V."/>
            <person name="Sokolova S.R."/>
            <person name="Pikina A.P."/>
            <person name="Korzhanova M."/>
            <person name="Belova V."/>
            <person name="Korostin D."/>
            <person name="Efimov B.A."/>
        </authorList>
    </citation>
    <scope>NUCLEOTIDE SEQUENCE</scope>
    <source>
        <strain evidence="2">ASD5720</strain>
    </source>
</reference>
<organism evidence="2 3">
    <name type="scientific">Diplocloster agilis</name>
    <dbReference type="NCBI Taxonomy" id="2850323"/>
    <lineage>
        <taxon>Bacteria</taxon>
        <taxon>Bacillati</taxon>
        <taxon>Bacillota</taxon>
        <taxon>Clostridia</taxon>
        <taxon>Lachnospirales</taxon>
        <taxon>Lachnospiraceae</taxon>
        <taxon>Diplocloster</taxon>
    </lineage>
</organism>
<evidence type="ECO:0000256" key="1">
    <source>
        <dbReference type="SAM" id="Phobius"/>
    </source>
</evidence>
<evidence type="ECO:0000313" key="3">
    <source>
        <dbReference type="Proteomes" id="UP000712157"/>
    </source>
</evidence>